<keyword evidence="5" id="KW-1185">Reference proteome</keyword>
<dbReference type="InterPro" id="IPR011053">
    <property type="entry name" value="Single_hybrid_motif"/>
</dbReference>
<evidence type="ECO:0000259" key="3">
    <source>
        <dbReference type="PROSITE" id="PS50968"/>
    </source>
</evidence>
<gene>
    <name evidence="4" type="ORF">ACFSX4_13465</name>
</gene>
<dbReference type="PANTHER" id="PTHR45266:SF3">
    <property type="entry name" value="OXALOACETATE DECARBOXYLASE ALPHA CHAIN"/>
    <property type="match status" value="1"/>
</dbReference>
<dbReference type="CDD" id="cd06850">
    <property type="entry name" value="biotinyl_domain"/>
    <property type="match status" value="1"/>
</dbReference>
<dbReference type="InterPro" id="IPR000089">
    <property type="entry name" value="Biotin_lipoyl"/>
</dbReference>
<organism evidence="4 5">
    <name type="scientific">Corticicoccus populi</name>
    <dbReference type="NCBI Taxonomy" id="1812821"/>
    <lineage>
        <taxon>Bacteria</taxon>
        <taxon>Bacillati</taxon>
        <taxon>Bacillota</taxon>
        <taxon>Bacilli</taxon>
        <taxon>Bacillales</taxon>
        <taxon>Staphylococcaceae</taxon>
        <taxon>Corticicoccus</taxon>
    </lineage>
</organism>
<proteinExistence type="predicted"/>
<evidence type="ECO:0000313" key="4">
    <source>
        <dbReference type="EMBL" id="MFD2831479.1"/>
    </source>
</evidence>
<dbReference type="PANTHER" id="PTHR45266">
    <property type="entry name" value="OXALOACETATE DECARBOXYLASE ALPHA CHAIN"/>
    <property type="match status" value="1"/>
</dbReference>
<protein>
    <submittedName>
        <fullName evidence="4">Acetyl-CoA carboxylase biotin carboxyl carrier protein</fullName>
    </submittedName>
</protein>
<dbReference type="Gene3D" id="2.40.50.100">
    <property type="match status" value="1"/>
</dbReference>
<keyword evidence="1" id="KW-0092">Biotin</keyword>
<dbReference type="SUPFAM" id="SSF51230">
    <property type="entry name" value="Single hybrid motif"/>
    <property type="match status" value="1"/>
</dbReference>
<evidence type="ECO:0000256" key="2">
    <source>
        <dbReference type="SAM" id="MobiDB-lite"/>
    </source>
</evidence>
<comment type="caution">
    <text evidence="4">The sequence shown here is derived from an EMBL/GenBank/DDBJ whole genome shotgun (WGS) entry which is preliminary data.</text>
</comment>
<dbReference type="PROSITE" id="PS50968">
    <property type="entry name" value="BIOTINYL_LIPOYL"/>
    <property type="match status" value="1"/>
</dbReference>
<dbReference type="Proteomes" id="UP001597519">
    <property type="component" value="Unassembled WGS sequence"/>
</dbReference>
<feature type="compositionally biased region" description="Polar residues" evidence="2">
    <location>
        <begin position="35"/>
        <end position="58"/>
    </location>
</feature>
<evidence type="ECO:0000313" key="5">
    <source>
        <dbReference type="Proteomes" id="UP001597519"/>
    </source>
</evidence>
<feature type="region of interest" description="Disordered" evidence="2">
    <location>
        <begin position="32"/>
        <end position="58"/>
    </location>
</feature>
<dbReference type="InterPro" id="IPR050709">
    <property type="entry name" value="Biotin_Carboxyl_Carrier/Decarb"/>
</dbReference>
<feature type="domain" description="Lipoyl-binding" evidence="3">
    <location>
        <begin position="57"/>
        <end position="136"/>
    </location>
</feature>
<sequence length="140" mass="15233">MDIKTIEEIVKLFNKEGLTKLKIQGEDGSIHIEKNNTVSSANEPAASPEQSGTEKSSNLLEITAEQVGTFYTNKEEGSDETFVSVGDTVSKGDTVGLIEAMKVFNEITTEHEGTIEEILVEHGDVVEYGQVIMTVKPEEG</sequence>
<evidence type="ECO:0000256" key="1">
    <source>
        <dbReference type="ARBA" id="ARBA00023267"/>
    </source>
</evidence>
<reference evidence="5" key="1">
    <citation type="journal article" date="2019" name="Int. J. Syst. Evol. Microbiol.">
        <title>The Global Catalogue of Microorganisms (GCM) 10K type strain sequencing project: providing services to taxonomists for standard genome sequencing and annotation.</title>
        <authorList>
            <consortium name="The Broad Institute Genomics Platform"/>
            <consortium name="The Broad Institute Genome Sequencing Center for Infectious Disease"/>
            <person name="Wu L."/>
            <person name="Ma J."/>
        </authorList>
    </citation>
    <scope>NUCLEOTIDE SEQUENCE [LARGE SCALE GENOMIC DNA]</scope>
    <source>
        <strain evidence="5">KCTC 33575</strain>
    </source>
</reference>
<dbReference type="RefSeq" id="WP_377775772.1">
    <property type="nucleotide sequence ID" value="NZ_JBHUOQ010000005.1"/>
</dbReference>
<accession>A0ABW5X0Z4</accession>
<dbReference type="Pfam" id="PF00364">
    <property type="entry name" value="Biotin_lipoyl"/>
    <property type="match status" value="1"/>
</dbReference>
<name>A0ABW5X0Z4_9STAP</name>
<dbReference type="EMBL" id="JBHUOQ010000005">
    <property type="protein sequence ID" value="MFD2831479.1"/>
    <property type="molecule type" value="Genomic_DNA"/>
</dbReference>